<dbReference type="Proteomes" id="UP000501812">
    <property type="component" value="Chromosome"/>
</dbReference>
<evidence type="ECO:0000313" key="3">
    <source>
        <dbReference type="EMBL" id="QJE99026.1"/>
    </source>
</evidence>
<dbReference type="PROSITE" id="PS50222">
    <property type="entry name" value="EF_HAND_2"/>
    <property type="match status" value="3"/>
</dbReference>
<evidence type="ECO:0000256" key="1">
    <source>
        <dbReference type="SAM" id="SignalP"/>
    </source>
</evidence>
<feature type="domain" description="EF-hand" evidence="2">
    <location>
        <begin position="64"/>
        <end position="99"/>
    </location>
</feature>
<dbReference type="RefSeq" id="WP_169457512.1">
    <property type="nucleotide sequence ID" value="NZ_CP051774.1"/>
</dbReference>
<dbReference type="SUPFAM" id="SSF47473">
    <property type="entry name" value="EF-hand"/>
    <property type="match status" value="2"/>
</dbReference>
<sequence>MTSPIKVSPATLGLTSALVLGFAAPALAGDVPAPTTAEEFLAADLDASGGLSKTEFATFLEAGLTAKEINSAFKKADVNRSKEVTLLELRYHLGEVELPTKNEISFEAADNDGNAFLDREEFNRAVGHLRSRGIDLLRRFLQADVSNDGRITFDEWSVYLTGKAKGPEGASFLVFDLLDQIKDGKISSGEYTWFYTGETKQSKIAAAFYKLDKNEDGYLTRDEWNPGAKKR</sequence>
<feature type="domain" description="EF-hand" evidence="2">
    <location>
        <begin position="131"/>
        <end position="166"/>
    </location>
</feature>
<dbReference type="PANTHER" id="PTHR10827:SF85">
    <property type="entry name" value="CALCIUM-BINDING PROTEIN"/>
    <property type="match status" value="1"/>
</dbReference>
<proteinExistence type="predicted"/>
<dbReference type="KEGG" id="luo:HHL09_25680"/>
<dbReference type="PANTHER" id="PTHR10827">
    <property type="entry name" value="RETICULOCALBIN"/>
    <property type="match status" value="1"/>
</dbReference>
<evidence type="ECO:0000259" key="2">
    <source>
        <dbReference type="PROSITE" id="PS50222"/>
    </source>
</evidence>
<accession>A0A858RNL9</accession>
<feature type="domain" description="EF-hand" evidence="2">
    <location>
        <begin position="199"/>
        <end position="231"/>
    </location>
</feature>
<dbReference type="EMBL" id="CP051774">
    <property type="protein sequence ID" value="QJE99026.1"/>
    <property type="molecule type" value="Genomic_DNA"/>
</dbReference>
<name>A0A858RNL9_9BACT</name>
<dbReference type="Pfam" id="PF13202">
    <property type="entry name" value="EF-hand_5"/>
    <property type="match status" value="3"/>
</dbReference>
<gene>
    <name evidence="3" type="ORF">HHL09_25680</name>
</gene>
<evidence type="ECO:0000313" key="4">
    <source>
        <dbReference type="Proteomes" id="UP000501812"/>
    </source>
</evidence>
<organism evidence="3 4">
    <name type="scientific">Luteolibacter luteus</name>
    <dbReference type="NCBI Taxonomy" id="2728835"/>
    <lineage>
        <taxon>Bacteria</taxon>
        <taxon>Pseudomonadati</taxon>
        <taxon>Verrucomicrobiota</taxon>
        <taxon>Verrucomicrobiia</taxon>
        <taxon>Verrucomicrobiales</taxon>
        <taxon>Verrucomicrobiaceae</taxon>
        <taxon>Luteolibacter</taxon>
    </lineage>
</organism>
<feature type="signal peptide" evidence="1">
    <location>
        <begin position="1"/>
        <end position="28"/>
    </location>
</feature>
<dbReference type="AlphaFoldDB" id="A0A858RNL9"/>
<keyword evidence="1" id="KW-0732">Signal</keyword>
<reference evidence="3 4" key="1">
    <citation type="submission" date="2020-04" db="EMBL/GenBank/DDBJ databases">
        <title>Luteolibacter sp. G-1-1-1 isolated from soil.</title>
        <authorList>
            <person name="Dahal R.H."/>
        </authorList>
    </citation>
    <scope>NUCLEOTIDE SEQUENCE [LARGE SCALE GENOMIC DNA]</scope>
    <source>
        <strain evidence="3 4">G-1-1-1</strain>
    </source>
</reference>
<dbReference type="InterPro" id="IPR011992">
    <property type="entry name" value="EF-hand-dom_pair"/>
</dbReference>
<dbReference type="InterPro" id="IPR002048">
    <property type="entry name" value="EF_hand_dom"/>
</dbReference>
<dbReference type="Gene3D" id="1.10.238.10">
    <property type="entry name" value="EF-hand"/>
    <property type="match status" value="3"/>
</dbReference>
<feature type="chain" id="PRO_5032905605" description="EF-hand domain-containing protein" evidence="1">
    <location>
        <begin position="29"/>
        <end position="231"/>
    </location>
</feature>
<protein>
    <recommendedName>
        <fullName evidence="2">EF-hand domain-containing protein</fullName>
    </recommendedName>
</protein>
<dbReference type="SMART" id="SM00054">
    <property type="entry name" value="EFh"/>
    <property type="match status" value="5"/>
</dbReference>
<dbReference type="GO" id="GO:0005509">
    <property type="term" value="F:calcium ion binding"/>
    <property type="evidence" value="ECO:0007669"/>
    <property type="project" value="InterPro"/>
</dbReference>
<dbReference type="InterPro" id="IPR018247">
    <property type="entry name" value="EF_Hand_1_Ca_BS"/>
</dbReference>
<keyword evidence="4" id="KW-1185">Reference proteome</keyword>
<dbReference type="PROSITE" id="PS00018">
    <property type="entry name" value="EF_HAND_1"/>
    <property type="match status" value="3"/>
</dbReference>